<dbReference type="GO" id="GO:0005663">
    <property type="term" value="C:DNA replication factor C complex"/>
    <property type="evidence" value="ECO:0007669"/>
    <property type="project" value="TreeGrafter"/>
</dbReference>
<keyword evidence="1" id="KW-0235">DNA replication</keyword>
<dbReference type="InterPro" id="IPR027417">
    <property type="entry name" value="P-loop_NTPase"/>
</dbReference>
<dbReference type="PANTHER" id="PTHR11669">
    <property type="entry name" value="REPLICATION FACTOR C / DNA POLYMERASE III GAMMA-TAU SUBUNIT"/>
    <property type="match status" value="1"/>
</dbReference>
<dbReference type="SUPFAM" id="SSF48019">
    <property type="entry name" value="post-AAA+ oligomerization domain-like"/>
    <property type="match status" value="1"/>
</dbReference>
<dbReference type="AlphaFoldDB" id="A0A7J6NUK0"/>
<dbReference type="GO" id="GO:0003689">
    <property type="term" value="F:DNA clamp loader activity"/>
    <property type="evidence" value="ECO:0007669"/>
    <property type="project" value="TreeGrafter"/>
</dbReference>
<dbReference type="GO" id="GO:0003677">
    <property type="term" value="F:DNA binding"/>
    <property type="evidence" value="ECO:0007669"/>
    <property type="project" value="InterPro"/>
</dbReference>
<dbReference type="InterPro" id="IPR008921">
    <property type="entry name" value="DNA_pol3_clamp-load_cplx_C"/>
</dbReference>
<dbReference type="GO" id="GO:0006281">
    <property type="term" value="P:DNA repair"/>
    <property type="evidence" value="ECO:0007669"/>
    <property type="project" value="TreeGrafter"/>
</dbReference>
<dbReference type="PANTHER" id="PTHR11669:SF1">
    <property type="entry name" value="REPLICATION FACTOR C SUBUNIT 3"/>
    <property type="match status" value="1"/>
</dbReference>
<organism evidence="2 3">
    <name type="scientific">Perkinsus olseni</name>
    <name type="common">Perkinsus atlanticus</name>
    <dbReference type="NCBI Taxonomy" id="32597"/>
    <lineage>
        <taxon>Eukaryota</taxon>
        <taxon>Sar</taxon>
        <taxon>Alveolata</taxon>
        <taxon>Perkinsozoa</taxon>
        <taxon>Perkinsea</taxon>
        <taxon>Perkinsida</taxon>
        <taxon>Perkinsidae</taxon>
        <taxon>Perkinsus</taxon>
    </lineage>
</organism>
<dbReference type="Proteomes" id="UP000541610">
    <property type="component" value="Unassembled WGS sequence"/>
</dbReference>
<comment type="caution">
    <text evidence="2">The sequence shown here is derived from an EMBL/GenBank/DDBJ whole genome shotgun (WGS) entry which is preliminary data.</text>
</comment>
<dbReference type="Gene3D" id="3.40.50.300">
    <property type="entry name" value="P-loop containing nucleotide triphosphate hydrolases"/>
    <property type="match status" value="1"/>
</dbReference>
<accession>A0A7J6NUK0</accession>
<dbReference type="EMBL" id="JABANP010000184">
    <property type="protein sequence ID" value="KAF4687488.1"/>
    <property type="molecule type" value="Genomic_DNA"/>
</dbReference>
<evidence type="ECO:0000256" key="1">
    <source>
        <dbReference type="ARBA" id="ARBA00022705"/>
    </source>
</evidence>
<dbReference type="InterPro" id="IPR050238">
    <property type="entry name" value="DNA_Rep/Repair_Clamp_Loader"/>
</dbReference>
<sequence length="327" mass="36652">MSFLVDTERPQKLDELTFHPSLTRTLKKLAASKDCPHLLFYGPSGGGKMTRIRCLLEGMFGPGAEKTSTSFRQFKATTSTTVDIQVVVSAFHVEVTPSDVGIRDAAVIQQLIKQMAENPPVGEVPFHVVVINDAHCLTRQAQAALRRTMEKSRCLGIRVPRPTPDELQRDMMNISQRHALGLNPGLCARIVEESGCDARLALIRLDMLRRKNVTLSDPHAVIEKQSWKVFVEDIAKDIVTEQSPKRMLAVRAKLYTLLTQWIDPRDIFYHLVLCLGQRMGSSEDKLRNLTQLAARYEGRRAKSAKAIMQLEAFVAQTMMIIINSSGK</sequence>
<dbReference type="Gene3D" id="1.20.272.10">
    <property type="match status" value="1"/>
</dbReference>
<evidence type="ECO:0000313" key="3">
    <source>
        <dbReference type="Proteomes" id="UP000541610"/>
    </source>
</evidence>
<dbReference type="SUPFAM" id="SSF52540">
    <property type="entry name" value="P-loop containing nucleoside triphosphate hydrolases"/>
    <property type="match status" value="1"/>
</dbReference>
<name>A0A7J6NUK0_PEROL</name>
<gene>
    <name evidence="2" type="primary">RFC3_2</name>
    <name evidence="2" type="ORF">FOZ60_003854</name>
</gene>
<evidence type="ECO:0000313" key="2">
    <source>
        <dbReference type="EMBL" id="KAF4687488.1"/>
    </source>
</evidence>
<dbReference type="GO" id="GO:0006261">
    <property type="term" value="P:DNA-templated DNA replication"/>
    <property type="evidence" value="ECO:0007669"/>
    <property type="project" value="TreeGrafter"/>
</dbReference>
<proteinExistence type="predicted"/>
<dbReference type="OrthoDB" id="761538at2759"/>
<dbReference type="Pfam" id="PF22534">
    <property type="entry name" value="RFC_C"/>
    <property type="match status" value="1"/>
</dbReference>
<reference evidence="2 3" key="1">
    <citation type="submission" date="2020-04" db="EMBL/GenBank/DDBJ databases">
        <title>Perkinsus olseni comparative genomics.</title>
        <authorList>
            <person name="Bogema D.R."/>
        </authorList>
    </citation>
    <scope>NUCLEOTIDE SEQUENCE [LARGE SCALE GENOMIC DNA]</scope>
    <source>
        <strain evidence="2">00978-12</strain>
    </source>
</reference>
<dbReference type="GO" id="GO:0005634">
    <property type="term" value="C:nucleus"/>
    <property type="evidence" value="ECO:0007669"/>
    <property type="project" value="TreeGrafter"/>
</dbReference>
<protein>
    <submittedName>
        <fullName evidence="2">Subunit of heteropentameric Replication factor C (RF-C)</fullName>
    </submittedName>
</protein>